<dbReference type="PATRIC" id="fig|2162.10.peg.2448"/>
<accession>A0A0S4FSH5</accession>
<feature type="transmembrane region" description="Helical" evidence="1">
    <location>
        <begin position="9"/>
        <end position="27"/>
    </location>
</feature>
<dbReference type="EMBL" id="LN734822">
    <property type="protein sequence ID" value="CEL25987.1"/>
    <property type="molecule type" value="Genomic_DNA"/>
</dbReference>
<dbReference type="RefSeq" id="WP_060538097.1">
    <property type="nucleotide sequence ID" value="NZ_LN734822.1"/>
</dbReference>
<evidence type="ECO:0000256" key="1">
    <source>
        <dbReference type="SAM" id="Phobius"/>
    </source>
</evidence>
<feature type="transmembrane region" description="Helical" evidence="1">
    <location>
        <begin position="115"/>
        <end position="141"/>
    </location>
</feature>
<feature type="transmembrane region" description="Helical" evidence="1">
    <location>
        <begin position="153"/>
        <end position="174"/>
    </location>
</feature>
<keyword evidence="3" id="KW-1185">Reference proteome</keyword>
<dbReference type="GeneID" id="26740605"/>
<organism evidence="2 3">
    <name type="scientific">Methanobacterium formicicum</name>
    <dbReference type="NCBI Taxonomy" id="2162"/>
    <lineage>
        <taxon>Archaea</taxon>
        <taxon>Methanobacteriati</taxon>
        <taxon>Methanobacteriota</taxon>
        <taxon>Methanomada group</taxon>
        <taxon>Methanobacteria</taxon>
        <taxon>Methanobacteriales</taxon>
        <taxon>Methanobacteriaceae</taxon>
        <taxon>Methanobacterium</taxon>
    </lineage>
</organism>
<gene>
    <name evidence="2" type="ORF">MB9_2376</name>
</gene>
<protein>
    <submittedName>
        <fullName evidence="2">Membrane protein</fullName>
    </submittedName>
</protein>
<dbReference type="Proteomes" id="UP000062768">
    <property type="component" value="Chromosome I"/>
</dbReference>
<feature type="transmembrane region" description="Helical" evidence="1">
    <location>
        <begin position="33"/>
        <end position="50"/>
    </location>
</feature>
<feature type="transmembrane region" description="Helical" evidence="1">
    <location>
        <begin position="181"/>
        <end position="202"/>
    </location>
</feature>
<feature type="transmembrane region" description="Helical" evidence="1">
    <location>
        <begin position="57"/>
        <end position="76"/>
    </location>
</feature>
<evidence type="ECO:0000313" key="3">
    <source>
        <dbReference type="Proteomes" id="UP000062768"/>
    </source>
</evidence>
<evidence type="ECO:0000313" key="2">
    <source>
        <dbReference type="EMBL" id="CEL25987.1"/>
    </source>
</evidence>
<dbReference type="AlphaFoldDB" id="A0A0S4FSH5"/>
<sequence>MRLNPVRSIILGFVVFVLVFLFFIILGREKTTILLFLSFFLGGFIAMYFVREKKSQYLFYEGILIFIFSIIMYPTIMPRLSVFGFIYLFLFILIFTGIGGFIGNKIAEKIVEKKIWSFNPVISISLGLIVSYIVFVLLFNLTMLGNLDSVFHQIWIVEEVCSLVIGGFIATYFAKEKKIQFGIYLGITWVILIGLIPSLIFFDFPTSLLELITVILRYIVYIIAPITGSYLAILIVKHQKLST</sequence>
<keyword evidence="1" id="KW-1133">Transmembrane helix</keyword>
<name>A0A0S4FSH5_METFO</name>
<keyword evidence="1" id="KW-0812">Transmembrane</keyword>
<feature type="transmembrane region" description="Helical" evidence="1">
    <location>
        <begin position="214"/>
        <end position="236"/>
    </location>
</feature>
<reference evidence="2" key="1">
    <citation type="submission" date="2014-09" db="EMBL/GenBank/DDBJ databases">
        <authorList>
            <person name="Wibberg D."/>
        </authorList>
    </citation>
    <scope>NUCLEOTIDE SEQUENCE [LARGE SCALE GENOMIC DNA]</scope>
    <source>
        <strain evidence="2">Mb9</strain>
    </source>
</reference>
<feature type="transmembrane region" description="Helical" evidence="1">
    <location>
        <begin position="82"/>
        <end position="103"/>
    </location>
</feature>
<keyword evidence="1" id="KW-0472">Membrane</keyword>
<proteinExistence type="predicted"/>